<keyword evidence="1" id="KW-0808">Transferase</keyword>
<dbReference type="Gene3D" id="3.30.565.10">
    <property type="entry name" value="Histidine kinase-like ATPase, C-terminal domain"/>
    <property type="match status" value="1"/>
</dbReference>
<dbReference type="CDD" id="cd16917">
    <property type="entry name" value="HATPase_UhpB-NarQ-NarX-like"/>
    <property type="match status" value="1"/>
</dbReference>
<dbReference type="SUPFAM" id="SSF55874">
    <property type="entry name" value="ATPase domain of HSP90 chaperone/DNA topoisomerase II/histidine kinase"/>
    <property type="match status" value="1"/>
</dbReference>
<keyword evidence="4" id="KW-0175">Coiled coil</keyword>
<dbReference type="Gene3D" id="1.20.5.1930">
    <property type="match status" value="1"/>
</dbReference>
<protein>
    <submittedName>
        <fullName evidence="7">Uncharacterized protein</fullName>
    </submittedName>
</protein>
<evidence type="ECO:0000256" key="2">
    <source>
        <dbReference type="ARBA" id="ARBA00022777"/>
    </source>
</evidence>
<evidence type="ECO:0000259" key="5">
    <source>
        <dbReference type="Pfam" id="PF02518"/>
    </source>
</evidence>
<evidence type="ECO:0000313" key="8">
    <source>
        <dbReference type="Proteomes" id="UP000287224"/>
    </source>
</evidence>
<keyword evidence="2" id="KW-0418">Kinase</keyword>
<evidence type="ECO:0000313" key="7">
    <source>
        <dbReference type="EMBL" id="GCE08829.1"/>
    </source>
</evidence>
<dbReference type="GO" id="GO:0016020">
    <property type="term" value="C:membrane"/>
    <property type="evidence" value="ECO:0007669"/>
    <property type="project" value="InterPro"/>
</dbReference>
<feature type="coiled-coil region" evidence="4">
    <location>
        <begin position="19"/>
        <end position="49"/>
    </location>
</feature>
<keyword evidence="3" id="KW-0902">Two-component regulatory system</keyword>
<dbReference type="EMBL" id="BIFQ01000002">
    <property type="protein sequence ID" value="GCE08829.1"/>
    <property type="molecule type" value="Genomic_DNA"/>
</dbReference>
<sequence>MAAFICWIGWSRRIQHLQFIRLQEMQKQLREQMERVEELAATRERVRIARDIHDVLAHSLTVLSIQVQATRQLVQQPERVAAKLDDMAALLRESLAESRRVVTLWRETASAATSYGNVVTRLQAALDRFSERTGIQGVFEEKGTAHPLNDQQCETLQYVLQETLTNAHRHGAAQHIQAELQWQDIQVILQVHDDGKGQDTISPPQTGTLHGHHGLQGMRERATALGGTLQAGPRKAGGFAVTLSLPFEKAKQLQKGKQ</sequence>
<feature type="domain" description="Signal transduction histidine kinase subgroup 3 dimerisation and phosphoacceptor" evidence="6">
    <location>
        <begin position="44"/>
        <end position="108"/>
    </location>
</feature>
<reference evidence="8" key="1">
    <citation type="submission" date="2018-12" db="EMBL/GenBank/DDBJ databases">
        <title>Tengunoibacter tsumagoiensis gen. nov., sp. nov., Dictyobacter kobayashii sp. nov., D. alpinus sp. nov., and D. joshuensis sp. nov. and description of Dictyobacteraceae fam. nov. within the order Ktedonobacterales isolated from Tengu-no-mugimeshi.</title>
        <authorList>
            <person name="Wang C.M."/>
            <person name="Zheng Y."/>
            <person name="Sakai Y."/>
            <person name="Toyoda A."/>
            <person name="Minakuchi Y."/>
            <person name="Abe K."/>
            <person name="Yokota A."/>
            <person name="Yabe S."/>
        </authorList>
    </citation>
    <scope>NUCLEOTIDE SEQUENCE [LARGE SCALE GENOMIC DNA]</scope>
    <source>
        <strain evidence="8">S-27</strain>
    </source>
</reference>
<keyword evidence="8" id="KW-1185">Reference proteome</keyword>
<organism evidence="7 8">
    <name type="scientific">Dictyobacter aurantiacus</name>
    <dbReference type="NCBI Taxonomy" id="1936993"/>
    <lineage>
        <taxon>Bacteria</taxon>
        <taxon>Bacillati</taxon>
        <taxon>Chloroflexota</taxon>
        <taxon>Ktedonobacteria</taxon>
        <taxon>Ktedonobacterales</taxon>
        <taxon>Dictyobacteraceae</taxon>
        <taxon>Dictyobacter</taxon>
    </lineage>
</organism>
<dbReference type="PANTHER" id="PTHR24421">
    <property type="entry name" value="NITRATE/NITRITE SENSOR PROTEIN NARX-RELATED"/>
    <property type="match status" value="1"/>
</dbReference>
<dbReference type="AlphaFoldDB" id="A0A401ZPM3"/>
<dbReference type="GO" id="GO:0046983">
    <property type="term" value="F:protein dimerization activity"/>
    <property type="evidence" value="ECO:0007669"/>
    <property type="project" value="InterPro"/>
</dbReference>
<evidence type="ECO:0000256" key="1">
    <source>
        <dbReference type="ARBA" id="ARBA00022679"/>
    </source>
</evidence>
<accession>A0A401ZPM3</accession>
<dbReference type="GO" id="GO:0000155">
    <property type="term" value="F:phosphorelay sensor kinase activity"/>
    <property type="evidence" value="ECO:0007669"/>
    <property type="project" value="InterPro"/>
</dbReference>
<dbReference type="InterPro" id="IPR011712">
    <property type="entry name" value="Sig_transdc_His_kin_sub3_dim/P"/>
</dbReference>
<dbReference type="InterPro" id="IPR003594">
    <property type="entry name" value="HATPase_dom"/>
</dbReference>
<dbReference type="InterPro" id="IPR050482">
    <property type="entry name" value="Sensor_HK_TwoCompSys"/>
</dbReference>
<proteinExistence type="predicted"/>
<dbReference type="Proteomes" id="UP000287224">
    <property type="component" value="Unassembled WGS sequence"/>
</dbReference>
<dbReference type="Pfam" id="PF07730">
    <property type="entry name" value="HisKA_3"/>
    <property type="match status" value="1"/>
</dbReference>
<dbReference type="Pfam" id="PF02518">
    <property type="entry name" value="HATPase_c"/>
    <property type="match status" value="1"/>
</dbReference>
<name>A0A401ZPM3_9CHLR</name>
<feature type="domain" description="Histidine kinase/HSP90-like ATPase" evidence="5">
    <location>
        <begin position="155"/>
        <end position="248"/>
    </location>
</feature>
<evidence type="ECO:0000256" key="3">
    <source>
        <dbReference type="ARBA" id="ARBA00023012"/>
    </source>
</evidence>
<evidence type="ECO:0000256" key="4">
    <source>
        <dbReference type="SAM" id="Coils"/>
    </source>
</evidence>
<comment type="caution">
    <text evidence="7">The sequence shown here is derived from an EMBL/GenBank/DDBJ whole genome shotgun (WGS) entry which is preliminary data.</text>
</comment>
<evidence type="ECO:0000259" key="6">
    <source>
        <dbReference type="Pfam" id="PF07730"/>
    </source>
</evidence>
<dbReference type="InterPro" id="IPR036890">
    <property type="entry name" value="HATPase_C_sf"/>
</dbReference>
<gene>
    <name evidence="7" type="ORF">KDAU_61580</name>
</gene>